<dbReference type="InterPro" id="IPR036390">
    <property type="entry name" value="WH_DNA-bd_sf"/>
</dbReference>
<evidence type="ECO:0000313" key="7">
    <source>
        <dbReference type="Proteomes" id="UP000009881"/>
    </source>
</evidence>
<comment type="caution">
    <text evidence="6">The sequence shown here is derived from an EMBL/GenBank/DDBJ whole genome shotgun (WGS) entry which is preliminary data.</text>
</comment>
<evidence type="ECO:0000259" key="5">
    <source>
        <dbReference type="PROSITE" id="PS50931"/>
    </source>
</evidence>
<gene>
    <name evidence="6" type="ORF">C882_1148</name>
</gene>
<dbReference type="PRINTS" id="PR00039">
    <property type="entry name" value="HTHLYSR"/>
</dbReference>
<dbReference type="AlphaFoldDB" id="K9GSP1"/>
<dbReference type="PATRIC" id="fig|1238182.3.peg.3362"/>
<evidence type="ECO:0000256" key="4">
    <source>
        <dbReference type="ARBA" id="ARBA00023163"/>
    </source>
</evidence>
<dbReference type="InterPro" id="IPR005119">
    <property type="entry name" value="LysR_subst-bd"/>
</dbReference>
<keyword evidence="7" id="KW-1185">Reference proteome</keyword>
<dbReference type="EMBL" id="ANHY01000017">
    <property type="protein sequence ID" value="EKV28147.1"/>
    <property type="molecule type" value="Genomic_DNA"/>
</dbReference>
<sequence length="297" mass="32259">MAEELNFRRAAERLNLSQPPLSRQIQALENLVGARLFDRSPRSVALTPAGAAMVAPARAALAMLEDAVDLARAAGGPAVRRLVVGLTRVVDPSVFPDLETLLTGTEDGAGTVCETYGPSRALIEQLQDRRLDLALVAEPPECPPDLVMAPLFDEPMMVAIAETRLPPSAAGRLTFADLGDLPLFWFRRMDNPVLYDTAEAVFAAAGYAPSRRPKPPHRAALLNKVAAGEGVAFVPLSLEAVRRRGVAYRRLPPEVEARFRLSVHLAHRSDEARPHVLHAVRTLRDQLRDARADAIAS</sequence>
<accession>K9GSP1</accession>
<dbReference type="GO" id="GO:0003700">
    <property type="term" value="F:DNA-binding transcription factor activity"/>
    <property type="evidence" value="ECO:0007669"/>
    <property type="project" value="InterPro"/>
</dbReference>
<dbReference type="Gene3D" id="1.10.10.10">
    <property type="entry name" value="Winged helix-like DNA-binding domain superfamily/Winged helix DNA-binding domain"/>
    <property type="match status" value="1"/>
</dbReference>
<dbReference type="STRING" id="1238182.C882_1148"/>
<evidence type="ECO:0000256" key="2">
    <source>
        <dbReference type="ARBA" id="ARBA00023015"/>
    </source>
</evidence>
<dbReference type="InterPro" id="IPR036388">
    <property type="entry name" value="WH-like_DNA-bd_sf"/>
</dbReference>
<dbReference type="PANTHER" id="PTHR30346">
    <property type="entry name" value="TRANSCRIPTIONAL DUAL REGULATOR HCAR-RELATED"/>
    <property type="match status" value="1"/>
</dbReference>
<dbReference type="PROSITE" id="PS50931">
    <property type="entry name" value="HTH_LYSR"/>
    <property type="match status" value="1"/>
</dbReference>
<dbReference type="Pfam" id="PF03466">
    <property type="entry name" value="LysR_substrate"/>
    <property type="match status" value="1"/>
</dbReference>
<dbReference type="Gene3D" id="3.40.190.10">
    <property type="entry name" value="Periplasmic binding protein-like II"/>
    <property type="match status" value="2"/>
</dbReference>
<evidence type="ECO:0000256" key="3">
    <source>
        <dbReference type="ARBA" id="ARBA00023125"/>
    </source>
</evidence>
<proteinExistence type="inferred from homology"/>
<reference evidence="6 7" key="1">
    <citation type="journal article" date="2013" name="Genome Announc.">
        <title>Draft Genome Sequence of an Alphaproteobacterium, Caenispirillum salinarum AK4(T), Isolated from a Solar Saltern.</title>
        <authorList>
            <person name="Khatri I."/>
            <person name="Singh A."/>
            <person name="Korpole S."/>
            <person name="Pinnaka A.K."/>
            <person name="Subramanian S."/>
        </authorList>
    </citation>
    <scope>NUCLEOTIDE SEQUENCE [LARGE SCALE GENOMIC DNA]</scope>
    <source>
        <strain evidence="6 7">AK4</strain>
    </source>
</reference>
<dbReference type="Pfam" id="PF00126">
    <property type="entry name" value="HTH_1"/>
    <property type="match status" value="1"/>
</dbReference>
<dbReference type="eggNOG" id="COG0583">
    <property type="taxonomic scope" value="Bacteria"/>
</dbReference>
<dbReference type="PANTHER" id="PTHR30346:SF17">
    <property type="entry name" value="LYSR FAMILY TRANSCRIPTIONAL REGULATOR"/>
    <property type="match status" value="1"/>
</dbReference>
<dbReference type="GO" id="GO:0032993">
    <property type="term" value="C:protein-DNA complex"/>
    <property type="evidence" value="ECO:0007669"/>
    <property type="project" value="TreeGrafter"/>
</dbReference>
<dbReference type="SUPFAM" id="SSF53850">
    <property type="entry name" value="Periplasmic binding protein-like II"/>
    <property type="match status" value="1"/>
</dbReference>
<dbReference type="FunFam" id="1.10.10.10:FF:000001">
    <property type="entry name" value="LysR family transcriptional regulator"/>
    <property type="match status" value="1"/>
</dbReference>
<feature type="domain" description="HTH lysR-type" evidence="5">
    <location>
        <begin position="1"/>
        <end position="47"/>
    </location>
</feature>
<evidence type="ECO:0000256" key="1">
    <source>
        <dbReference type="ARBA" id="ARBA00009437"/>
    </source>
</evidence>
<keyword evidence="3" id="KW-0238">DNA-binding</keyword>
<dbReference type="CDD" id="cd08414">
    <property type="entry name" value="PBP2_LTTR_aromatics_like"/>
    <property type="match status" value="1"/>
</dbReference>
<dbReference type="Proteomes" id="UP000009881">
    <property type="component" value="Unassembled WGS sequence"/>
</dbReference>
<dbReference type="GO" id="GO:0003677">
    <property type="term" value="F:DNA binding"/>
    <property type="evidence" value="ECO:0007669"/>
    <property type="project" value="UniProtKB-KW"/>
</dbReference>
<protein>
    <recommendedName>
        <fullName evidence="5">HTH lysR-type domain-containing protein</fullName>
    </recommendedName>
</protein>
<keyword evidence="4" id="KW-0804">Transcription</keyword>
<comment type="similarity">
    <text evidence="1">Belongs to the LysR transcriptional regulatory family.</text>
</comment>
<dbReference type="InterPro" id="IPR000847">
    <property type="entry name" value="LysR_HTH_N"/>
</dbReference>
<organism evidence="6 7">
    <name type="scientific">Caenispirillum salinarum AK4</name>
    <dbReference type="NCBI Taxonomy" id="1238182"/>
    <lineage>
        <taxon>Bacteria</taxon>
        <taxon>Pseudomonadati</taxon>
        <taxon>Pseudomonadota</taxon>
        <taxon>Alphaproteobacteria</taxon>
        <taxon>Rhodospirillales</taxon>
        <taxon>Novispirillaceae</taxon>
        <taxon>Caenispirillum</taxon>
    </lineage>
</organism>
<name>K9GSP1_9PROT</name>
<evidence type="ECO:0000313" key="6">
    <source>
        <dbReference type="EMBL" id="EKV28147.1"/>
    </source>
</evidence>
<dbReference type="SUPFAM" id="SSF46785">
    <property type="entry name" value="Winged helix' DNA-binding domain"/>
    <property type="match status" value="1"/>
</dbReference>
<keyword evidence="2" id="KW-0805">Transcription regulation</keyword>